<sequence length="168" mass="19058">MSTAYHPETDGQTEVLNRGLETYLRCFTSKQSKWLLWAEYWVIDSKLAARYFGPFTIPQRIGNVAYKLQLPENVKIRPVFRVSQLKKVVGDHQVATELSKERSINRSSPTSSVDMGNGMKPLRVYYKKKLSKKNELAEIEGSSAVLTYGNQLQVNLIEEFAEGESHGA</sequence>
<comment type="caution">
    <text evidence="2">The sequence shown here is derived from an EMBL/GenBank/DDBJ whole genome shotgun (WGS) entry which is preliminary data.</text>
</comment>
<dbReference type="GO" id="GO:0003676">
    <property type="term" value="F:nucleic acid binding"/>
    <property type="evidence" value="ECO:0007669"/>
    <property type="project" value="InterPro"/>
</dbReference>
<dbReference type="Gene3D" id="3.30.420.10">
    <property type="entry name" value="Ribonuclease H-like superfamily/Ribonuclease H"/>
    <property type="match status" value="1"/>
</dbReference>
<reference evidence="2 3" key="1">
    <citation type="journal article" date="2020" name="Mol. Plant">
        <title>The Chromosome-Based Rubber Tree Genome Provides New Insights into Spurge Genome Evolution and Rubber Biosynthesis.</title>
        <authorList>
            <person name="Liu J."/>
            <person name="Shi C."/>
            <person name="Shi C.C."/>
            <person name="Li W."/>
            <person name="Zhang Q.J."/>
            <person name="Zhang Y."/>
            <person name="Li K."/>
            <person name="Lu H.F."/>
            <person name="Shi C."/>
            <person name="Zhu S.T."/>
            <person name="Xiao Z.Y."/>
            <person name="Nan H."/>
            <person name="Yue Y."/>
            <person name="Zhu X.G."/>
            <person name="Wu Y."/>
            <person name="Hong X.N."/>
            <person name="Fan G.Y."/>
            <person name="Tong Y."/>
            <person name="Zhang D."/>
            <person name="Mao C.L."/>
            <person name="Liu Y.L."/>
            <person name="Hao S.J."/>
            <person name="Liu W.Q."/>
            <person name="Lv M.Q."/>
            <person name="Zhang H.B."/>
            <person name="Liu Y."/>
            <person name="Hu-Tang G.R."/>
            <person name="Wang J.P."/>
            <person name="Wang J.H."/>
            <person name="Sun Y.H."/>
            <person name="Ni S.B."/>
            <person name="Chen W.B."/>
            <person name="Zhang X.C."/>
            <person name="Jiao Y.N."/>
            <person name="Eichler E.E."/>
            <person name="Li G.H."/>
            <person name="Liu X."/>
            <person name="Gao L.Z."/>
        </authorList>
    </citation>
    <scope>NUCLEOTIDE SEQUENCE [LARGE SCALE GENOMIC DNA]</scope>
    <source>
        <strain evidence="3">cv. GT1</strain>
        <tissue evidence="2">Leaf</tissue>
    </source>
</reference>
<evidence type="ECO:0000313" key="2">
    <source>
        <dbReference type="EMBL" id="KAF2310176.1"/>
    </source>
</evidence>
<dbReference type="Pfam" id="PF24626">
    <property type="entry name" value="SH3_Tf2-1"/>
    <property type="match status" value="1"/>
</dbReference>
<organism evidence="2 3">
    <name type="scientific">Hevea brasiliensis</name>
    <name type="common">Para rubber tree</name>
    <name type="synonym">Siphonia brasiliensis</name>
    <dbReference type="NCBI Taxonomy" id="3981"/>
    <lineage>
        <taxon>Eukaryota</taxon>
        <taxon>Viridiplantae</taxon>
        <taxon>Streptophyta</taxon>
        <taxon>Embryophyta</taxon>
        <taxon>Tracheophyta</taxon>
        <taxon>Spermatophyta</taxon>
        <taxon>Magnoliopsida</taxon>
        <taxon>eudicotyledons</taxon>
        <taxon>Gunneridae</taxon>
        <taxon>Pentapetalae</taxon>
        <taxon>rosids</taxon>
        <taxon>fabids</taxon>
        <taxon>Malpighiales</taxon>
        <taxon>Euphorbiaceae</taxon>
        <taxon>Crotonoideae</taxon>
        <taxon>Micrandreae</taxon>
        <taxon>Hevea</taxon>
    </lineage>
</organism>
<dbReference type="InterPro" id="IPR036397">
    <property type="entry name" value="RNaseH_sf"/>
</dbReference>
<dbReference type="Proteomes" id="UP000467840">
    <property type="component" value="Chromosome 14"/>
</dbReference>
<feature type="domain" description="Tf2-1-like SH3-like" evidence="1">
    <location>
        <begin position="44"/>
        <end position="88"/>
    </location>
</feature>
<keyword evidence="3" id="KW-1185">Reference proteome</keyword>
<proteinExistence type="predicted"/>
<name>A0A6A6MD81_HEVBR</name>
<evidence type="ECO:0000313" key="3">
    <source>
        <dbReference type="Proteomes" id="UP000467840"/>
    </source>
</evidence>
<dbReference type="PANTHER" id="PTHR46148">
    <property type="entry name" value="CHROMO DOMAIN-CONTAINING PROTEIN"/>
    <property type="match status" value="1"/>
</dbReference>
<gene>
    <name evidence="2" type="ORF">GH714_007069</name>
</gene>
<dbReference type="AlphaFoldDB" id="A0A6A6MD81"/>
<dbReference type="InterPro" id="IPR056924">
    <property type="entry name" value="SH3_Tf2-1"/>
</dbReference>
<protein>
    <recommendedName>
        <fullName evidence="1">Tf2-1-like SH3-like domain-containing protein</fullName>
    </recommendedName>
</protein>
<accession>A0A6A6MD81</accession>
<dbReference type="PANTHER" id="PTHR46148:SF52">
    <property type="entry name" value="OS04G0603800 PROTEIN"/>
    <property type="match status" value="1"/>
</dbReference>
<dbReference type="EMBL" id="JAAGAX010000006">
    <property type="protein sequence ID" value="KAF2310176.1"/>
    <property type="molecule type" value="Genomic_DNA"/>
</dbReference>
<evidence type="ECO:0000259" key="1">
    <source>
        <dbReference type="Pfam" id="PF24626"/>
    </source>
</evidence>